<dbReference type="InterPro" id="IPR036388">
    <property type="entry name" value="WH-like_DNA-bd_sf"/>
</dbReference>
<dbReference type="InterPro" id="IPR000222">
    <property type="entry name" value="PP2C_BS"/>
</dbReference>
<evidence type="ECO:0000313" key="4">
    <source>
        <dbReference type="EMBL" id="PZG00939.1"/>
    </source>
</evidence>
<dbReference type="InterPro" id="IPR027417">
    <property type="entry name" value="P-loop_NTPase"/>
</dbReference>
<evidence type="ECO:0000256" key="1">
    <source>
        <dbReference type="ARBA" id="ARBA00022741"/>
    </source>
</evidence>
<dbReference type="GO" id="GO:0006355">
    <property type="term" value="P:regulation of DNA-templated transcription"/>
    <property type="evidence" value="ECO:0007669"/>
    <property type="project" value="InterPro"/>
</dbReference>
<dbReference type="InterPro" id="IPR016032">
    <property type="entry name" value="Sig_transdc_resp-reg_C-effctor"/>
</dbReference>
<protein>
    <submittedName>
        <fullName evidence="4">LuxR family transcriptional regulator</fullName>
    </submittedName>
</protein>
<comment type="caution">
    <text evidence="4">The sequence shown here is derived from an EMBL/GenBank/DDBJ whole genome shotgun (WGS) entry which is preliminary data.</text>
</comment>
<dbReference type="OrthoDB" id="3514764at2"/>
<dbReference type="SUPFAM" id="SSF52540">
    <property type="entry name" value="P-loop containing nucleoside triphosphate hydrolases"/>
    <property type="match status" value="1"/>
</dbReference>
<keyword evidence="1" id="KW-0547">Nucleotide-binding</keyword>
<evidence type="ECO:0000313" key="5">
    <source>
        <dbReference type="Proteomes" id="UP000248627"/>
    </source>
</evidence>
<dbReference type="SMART" id="SM00421">
    <property type="entry name" value="HTH_LUXR"/>
    <property type="match status" value="1"/>
</dbReference>
<dbReference type="GO" id="GO:0005524">
    <property type="term" value="F:ATP binding"/>
    <property type="evidence" value="ECO:0007669"/>
    <property type="project" value="UniProtKB-KW"/>
</dbReference>
<reference evidence="4 5" key="1">
    <citation type="submission" date="2018-01" db="EMBL/GenBank/DDBJ databases">
        <title>Draft genome sequence of Jishengella endophytica.</title>
        <authorList>
            <person name="Sahin N."/>
            <person name="Ay H."/>
            <person name="Saygin H."/>
        </authorList>
    </citation>
    <scope>NUCLEOTIDE SEQUENCE [LARGE SCALE GENOMIC DNA]</scope>
    <source>
        <strain evidence="4 5">DSM 45430</strain>
    </source>
</reference>
<dbReference type="PROSITE" id="PS50043">
    <property type="entry name" value="HTH_LUXR_2"/>
    <property type="match status" value="1"/>
</dbReference>
<dbReference type="GO" id="GO:0004016">
    <property type="term" value="F:adenylate cyclase activity"/>
    <property type="evidence" value="ECO:0007669"/>
    <property type="project" value="TreeGrafter"/>
</dbReference>
<dbReference type="InterPro" id="IPR000792">
    <property type="entry name" value="Tscrpt_reg_LuxR_C"/>
</dbReference>
<dbReference type="PRINTS" id="PR00038">
    <property type="entry name" value="HTHLUXR"/>
</dbReference>
<organism evidence="4 5">
    <name type="scientific">Micromonospora endophytica</name>
    <dbReference type="NCBI Taxonomy" id="515350"/>
    <lineage>
        <taxon>Bacteria</taxon>
        <taxon>Bacillati</taxon>
        <taxon>Actinomycetota</taxon>
        <taxon>Actinomycetes</taxon>
        <taxon>Micromonosporales</taxon>
        <taxon>Micromonosporaceae</taxon>
        <taxon>Micromonospora</taxon>
    </lineage>
</organism>
<dbReference type="PROSITE" id="PS00622">
    <property type="entry name" value="HTH_LUXR_1"/>
    <property type="match status" value="1"/>
</dbReference>
<dbReference type="Gene3D" id="1.10.10.10">
    <property type="entry name" value="Winged helix-like DNA-binding domain superfamily/Winged helix DNA-binding domain"/>
    <property type="match status" value="1"/>
</dbReference>
<keyword evidence="2" id="KW-0067">ATP-binding</keyword>
<dbReference type="InterPro" id="IPR041664">
    <property type="entry name" value="AAA_16"/>
</dbReference>
<dbReference type="AlphaFoldDB" id="A0A2W2DAH8"/>
<dbReference type="GO" id="GO:0005737">
    <property type="term" value="C:cytoplasm"/>
    <property type="evidence" value="ECO:0007669"/>
    <property type="project" value="TreeGrafter"/>
</dbReference>
<dbReference type="PANTHER" id="PTHR16305:SF35">
    <property type="entry name" value="TRANSCRIPTIONAL ACTIVATOR DOMAIN"/>
    <property type="match status" value="1"/>
</dbReference>
<dbReference type="GO" id="GO:0043169">
    <property type="term" value="F:cation binding"/>
    <property type="evidence" value="ECO:0007669"/>
    <property type="project" value="InterPro"/>
</dbReference>
<keyword evidence="5" id="KW-1185">Reference proteome</keyword>
<dbReference type="SUPFAM" id="SSF46894">
    <property type="entry name" value="C-terminal effector domain of the bipartite response regulators"/>
    <property type="match status" value="1"/>
</dbReference>
<dbReference type="PANTHER" id="PTHR16305">
    <property type="entry name" value="TESTICULAR SOLUBLE ADENYLYL CYCLASE"/>
    <property type="match status" value="1"/>
</dbReference>
<dbReference type="GO" id="GO:0003677">
    <property type="term" value="F:DNA binding"/>
    <property type="evidence" value="ECO:0007669"/>
    <property type="project" value="InterPro"/>
</dbReference>
<dbReference type="CDD" id="cd06170">
    <property type="entry name" value="LuxR_C_like"/>
    <property type="match status" value="1"/>
</dbReference>
<dbReference type="EMBL" id="POTX01000003">
    <property type="protein sequence ID" value="PZG00939.1"/>
    <property type="molecule type" value="Genomic_DNA"/>
</dbReference>
<accession>A0A2W2DAH8</accession>
<dbReference type="Pfam" id="PF13191">
    <property type="entry name" value="AAA_16"/>
    <property type="match status" value="1"/>
</dbReference>
<feature type="domain" description="HTH luxR-type" evidence="3">
    <location>
        <begin position="835"/>
        <end position="900"/>
    </location>
</feature>
<dbReference type="Proteomes" id="UP000248627">
    <property type="component" value="Unassembled WGS sequence"/>
</dbReference>
<gene>
    <name evidence="4" type="ORF">C1I93_01205</name>
</gene>
<name>A0A2W2DAH8_9ACTN</name>
<dbReference type="PROSITE" id="PS01032">
    <property type="entry name" value="PPM_1"/>
    <property type="match status" value="1"/>
</dbReference>
<evidence type="ECO:0000259" key="3">
    <source>
        <dbReference type="PROSITE" id="PS50043"/>
    </source>
</evidence>
<dbReference type="Pfam" id="PF00196">
    <property type="entry name" value="GerE"/>
    <property type="match status" value="1"/>
</dbReference>
<proteinExistence type="predicted"/>
<sequence length="904" mass="98318">MIGRDAELQLMRRLVVETAAGEGTALLVRGSAGVGKSVLLRSLRAEATGGGLTVLSAAGVETEQWFPYAALHLLLRPLDRTVEQLPPGHRQAIRAAFGAEQTQPEVHQVALAVLELLADAAARRPVLLVVDDLQWVDTPSRDVLTFVARRTHGHAILLVGAARADRAEPYRWGDQADLTVEPLDPAAAAVLLDAGAPDLPPPARALILARAAGNPLALVELPKAMHGTPEQSDHLPLTRRLEVTFGARTDPTSPACRMFLLVLAAEPTAPLDQLLTVSSRLTGSVVTLDALQEATDAGLVALVDGHPEFRHPLMRSAIYGRATLTDRLAVHRCLAAMLADDPERQLAHQAEAAIGPDEDLADRLERFADAAQVRGKIAMSVPALRRAARLVRDPHRQTGILIRAAELSSQLSDRAHTRALLAQADLHGLGPVEHGRLMLVSDNAAFEPDEPHRRIHGMVATAAAAMDAGDRHVAENLLWRAAARCFFQDGDTATRAETAAELDRWNPDPDAPHTLTVRLYTEPYRHGRDVLRRLDGVGPAPQDGYRLHFLGSGAMVVGDFTHASRYLAQTAAIWRAQGRLGLLARALAGSWPRFYLGRLEQARAESEEGRLLAQETDESIAWLGLTATAALVAVTRGESGTASRMIRELRTSSLFLGMPFAAAIAQQVTGLLALFDGHAGEAYDIFARVFDPHDPHHHSVSRWLVAPDLADAAMAAGTIDRARELLAELPELASRLPSEMMRMAEAYCDAVLAPEDEAERRYHRALTTLPGGCLLIRARLHLQHGRWLRRQRRYLEARDPLRTARDEFDRLGARPWAEAARSQLRAAGESTGRRYANLGEQLSSQEMQIALLAAQGLSNREIGERLFISHRTVGSHLYRIYPRLGVTNRGQLAAVLAGGPGLVD</sequence>
<evidence type="ECO:0000256" key="2">
    <source>
        <dbReference type="ARBA" id="ARBA00022840"/>
    </source>
</evidence>